<protein>
    <submittedName>
        <fullName evidence="1">DUF2505 domain-containing protein</fullName>
    </submittedName>
</protein>
<evidence type="ECO:0000313" key="2">
    <source>
        <dbReference type="Proteomes" id="UP001560045"/>
    </source>
</evidence>
<proteinExistence type="predicted"/>
<accession>A0ABV3XEZ4</accession>
<dbReference type="SUPFAM" id="SSF55961">
    <property type="entry name" value="Bet v1-like"/>
    <property type="match status" value="1"/>
</dbReference>
<organism evidence="1 2">
    <name type="scientific">Geodermatophilus maliterrae</name>
    <dbReference type="NCBI Taxonomy" id="3162531"/>
    <lineage>
        <taxon>Bacteria</taxon>
        <taxon>Bacillati</taxon>
        <taxon>Actinomycetota</taxon>
        <taxon>Actinomycetes</taxon>
        <taxon>Geodermatophilales</taxon>
        <taxon>Geodermatophilaceae</taxon>
        <taxon>Geodermatophilus</taxon>
    </lineage>
</organism>
<dbReference type="InterPro" id="IPR023393">
    <property type="entry name" value="START-like_dom_sf"/>
</dbReference>
<dbReference type="Proteomes" id="UP001560045">
    <property type="component" value="Unassembled WGS sequence"/>
</dbReference>
<keyword evidence="2" id="KW-1185">Reference proteome</keyword>
<sequence length="167" mass="17974">MPIDVTQTYAADPDRVLAVLTDEAFLREWAQALEARVEEVSSRRDGAGTTTTVRLDAPTTGIPPVFARFVGRSVPVLDVRTWTPDGDGGHRGTLDVRSEIMGRTALVTGERRLLAVGGGTRATVAGDARVDAPLVGRQAEAAVRELVTQVVLRHEHEVLLRRLGESG</sequence>
<name>A0ABV3XEZ4_9ACTN</name>
<dbReference type="EMBL" id="JBFNXQ010000034">
    <property type="protein sequence ID" value="MEX5719158.1"/>
    <property type="molecule type" value="Genomic_DNA"/>
</dbReference>
<evidence type="ECO:0000313" key="1">
    <source>
        <dbReference type="EMBL" id="MEX5719158.1"/>
    </source>
</evidence>
<gene>
    <name evidence="1" type="ORF">ABQ292_12385</name>
</gene>
<comment type="caution">
    <text evidence="1">The sequence shown here is derived from an EMBL/GenBank/DDBJ whole genome shotgun (WGS) entry which is preliminary data.</text>
</comment>
<dbReference type="Gene3D" id="3.30.530.20">
    <property type="match status" value="1"/>
</dbReference>
<dbReference type="RefSeq" id="WP_369206711.1">
    <property type="nucleotide sequence ID" value="NZ_JBFNXQ010000034.1"/>
</dbReference>
<dbReference type="Pfam" id="PF10698">
    <property type="entry name" value="DUF2505"/>
    <property type="match status" value="1"/>
</dbReference>
<reference evidence="1 2" key="1">
    <citation type="submission" date="2024-06" db="EMBL/GenBank/DDBJ databases">
        <title>Draft genome sequence of Geodermatophilus badlandi, a novel member of the Geodermatophilaceae isolated from badland sedimentary rocks in the Red desert, Wyoming, USA.</title>
        <authorList>
            <person name="Ben Tekaya S."/>
            <person name="Nouioui I."/>
            <person name="Flores G.M."/>
            <person name="Shaal M.N."/>
            <person name="Bredoire F."/>
            <person name="Basile F."/>
            <person name="Van Diepen L."/>
            <person name="Ward N.L."/>
        </authorList>
    </citation>
    <scope>NUCLEOTIDE SEQUENCE [LARGE SCALE GENOMIC DNA]</scope>
    <source>
        <strain evidence="1 2">WL48A</strain>
    </source>
</reference>
<dbReference type="InterPro" id="IPR019639">
    <property type="entry name" value="DUF2505"/>
</dbReference>